<dbReference type="Proteomes" id="UP001597183">
    <property type="component" value="Unassembled WGS sequence"/>
</dbReference>
<comment type="caution">
    <text evidence="1">The sequence shown here is derived from an EMBL/GenBank/DDBJ whole genome shotgun (WGS) entry which is preliminary data.</text>
</comment>
<organism evidence="1 2">
    <name type="scientific">Actinoplanes sichuanensis</name>
    <dbReference type="NCBI Taxonomy" id="512349"/>
    <lineage>
        <taxon>Bacteria</taxon>
        <taxon>Bacillati</taxon>
        <taxon>Actinomycetota</taxon>
        <taxon>Actinomycetes</taxon>
        <taxon>Micromonosporales</taxon>
        <taxon>Micromonosporaceae</taxon>
        <taxon>Actinoplanes</taxon>
    </lineage>
</organism>
<dbReference type="RefSeq" id="WP_317794237.1">
    <property type="nucleotide sequence ID" value="NZ_AP028461.1"/>
</dbReference>
<accession>A0ABW4AVE3</accession>
<proteinExistence type="predicted"/>
<evidence type="ECO:0000313" key="2">
    <source>
        <dbReference type="Proteomes" id="UP001597183"/>
    </source>
</evidence>
<name>A0ABW4AVE3_9ACTN</name>
<protein>
    <submittedName>
        <fullName evidence="1">Uncharacterized protein</fullName>
    </submittedName>
</protein>
<keyword evidence="2" id="KW-1185">Reference proteome</keyword>
<gene>
    <name evidence="1" type="ORF">ACFQ5G_53295</name>
</gene>
<sequence length="187" mass="20256">MRWLLAIGTVALIAVLASGLVWWGSPRMAEGSVTGPGAGMTWANDGVTDTRLVARGRPVATLTATFSLRNDGRLPFTVHGLDVSDTIAWFKKQQVTFVPGVSGFQDDTTRQTSVTLDPGQETTVLWSLDTACQPTMAENSYMTIDALRFRVSWWGLTTTRDLPLDRPLTFVGDDKPQPLPGAECAGN</sequence>
<dbReference type="EMBL" id="JBHTMK010000079">
    <property type="protein sequence ID" value="MFD1374163.1"/>
    <property type="molecule type" value="Genomic_DNA"/>
</dbReference>
<reference evidence="2" key="1">
    <citation type="journal article" date="2019" name="Int. J. Syst. Evol. Microbiol.">
        <title>The Global Catalogue of Microorganisms (GCM) 10K type strain sequencing project: providing services to taxonomists for standard genome sequencing and annotation.</title>
        <authorList>
            <consortium name="The Broad Institute Genomics Platform"/>
            <consortium name="The Broad Institute Genome Sequencing Center for Infectious Disease"/>
            <person name="Wu L."/>
            <person name="Ma J."/>
        </authorList>
    </citation>
    <scope>NUCLEOTIDE SEQUENCE [LARGE SCALE GENOMIC DNA]</scope>
    <source>
        <strain evidence="2">CCM 7526</strain>
    </source>
</reference>
<evidence type="ECO:0000313" key="1">
    <source>
        <dbReference type="EMBL" id="MFD1374163.1"/>
    </source>
</evidence>